<dbReference type="InterPro" id="IPR019734">
    <property type="entry name" value="TPR_rpt"/>
</dbReference>
<evidence type="ECO:0000313" key="5">
    <source>
        <dbReference type="EMBL" id="MDR5893533.1"/>
    </source>
</evidence>
<name>A0ABU1GQ27_9GAMM</name>
<comment type="caution">
    <text evidence="5">The sequence shown here is derived from an EMBL/GenBank/DDBJ whole genome shotgun (WGS) entry which is preliminary data.</text>
</comment>
<dbReference type="EMBL" id="JARWAL010000010">
    <property type="protein sequence ID" value="MDR5893533.1"/>
    <property type="molecule type" value="Genomic_DNA"/>
</dbReference>
<feature type="signal peptide" evidence="4">
    <location>
        <begin position="1"/>
        <end position="26"/>
    </location>
</feature>
<dbReference type="PROSITE" id="PS51257">
    <property type="entry name" value="PROKAR_LIPOPROTEIN"/>
    <property type="match status" value="1"/>
</dbReference>
<evidence type="ECO:0000313" key="6">
    <source>
        <dbReference type="Proteomes" id="UP001252270"/>
    </source>
</evidence>
<dbReference type="RefSeq" id="WP_309637121.1">
    <property type="nucleotide sequence ID" value="NZ_JARWAL010000010.1"/>
</dbReference>
<sequence length="250" mass="27439">MTRRLSVSGASRLPALAILLGSLWLAGCATQSQGLAGSDRDTSPADAHTQLGIAYLERDNLQRAMGALERALAIDPNAPEALQAMAMIYQRQGERQLADETFRRALSANRNFTRGRNNYAAFLYDQGRIREACEQLELASSDAQYPQRAQLFANLGQCQRELGDIGAARQSLERAQNIDPRSPRSYYTLAELEYSAGNLDRAQQQIDTFIRLAGPSPDALRLARQVAEARGDRTTAAFYSEQLDGLSGTP</sequence>
<feature type="repeat" description="TPR" evidence="3">
    <location>
        <begin position="79"/>
        <end position="112"/>
    </location>
</feature>
<dbReference type="InterPro" id="IPR013360">
    <property type="entry name" value="Pilus_4_PilW"/>
</dbReference>
<dbReference type="InterPro" id="IPR051012">
    <property type="entry name" value="CellSynth/LPSAsmb/PSIAsmb"/>
</dbReference>
<gene>
    <name evidence="5" type="primary">pilW</name>
    <name evidence="5" type="ORF">QC820_11990</name>
</gene>
<dbReference type="PROSITE" id="PS50005">
    <property type="entry name" value="TPR"/>
    <property type="match status" value="3"/>
</dbReference>
<dbReference type="InterPro" id="IPR011990">
    <property type="entry name" value="TPR-like_helical_dom_sf"/>
</dbReference>
<dbReference type="SMART" id="SM00028">
    <property type="entry name" value="TPR"/>
    <property type="match status" value="4"/>
</dbReference>
<keyword evidence="1" id="KW-0677">Repeat</keyword>
<dbReference type="PANTHER" id="PTHR45586">
    <property type="entry name" value="TPR REPEAT-CONTAINING PROTEIN PA4667"/>
    <property type="match status" value="1"/>
</dbReference>
<evidence type="ECO:0000256" key="1">
    <source>
        <dbReference type="ARBA" id="ARBA00022737"/>
    </source>
</evidence>
<keyword evidence="2 3" id="KW-0802">TPR repeat</keyword>
<feature type="repeat" description="TPR" evidence="3">
    <location>
        <begin position="45"/>
        <end position="78"/>
    </location>
</feature>
<keyword evidence="6" id="KW-1185">Reference proteome</keyword>
<dbReference type="PANTHER" id="PTHR45586:SF1">
    <property type="entry name" value="LIPOPOLYSACCHARIDE ASSEMBLY PROTEIN B"/>
    <property type="match status" value="1"/>
</dbReference>
<reference evidence="5 6" key="1">
    <citation type="submission" date="2023-04" db="EMBL/GenBank/DDBJ databases">
        <title>A long-awaited taxogenomic arrangement of the family Halomonadaceae.</title>
        <authorList>
            <person name="De La Haba R."/>
            <person name="Chuvochina M."/>
            <person name="Wittouck S."/>
            <person name="Arahal D.R."/>
            <person name="Sanchez-Porro C."/>
            <person name="Hugenholtz P."/>
            <person name="Ventosa A."/>
        </authorList>
    </citation>
    <scope>NUCLEOTIDE SEQUENCE [LARGE SCALE GENOMIC DNA]</scope>
    <source>
        <strain evidence="5 6">DSM 17332</strain>
    </source>
</reference>
<evidence type="ECO:0000256" key="2">
    <source>
        <dbReference type="ARBA" id="ARBA00022803"/>
    </source>
</evidence>
<dbReference type="Proteomes" id="UP001252270">
    <property type="component" value="Unassembled WGS sequence"/>
</dbReference>
<protein>
    <submittedName>
        <fullName evidence="5">Type IV pilus biogenesis/stability protein PilW</fullName>
    </submittedName>
</protein>
<accession>A0ABU1GQ27</accession>
<dbReference type="Gene3D" id="1.25.40.10">
    <property type="entry name" value="Tetratricopeptide repeat domain"/>
    <property type="match status" value="1"/>
</dbReference>
<dbReference type="NCBIfam" id="TIGR02521">
    <property type="entry name" value="type_IV_pilW"/>
    <property type="match status" value="1"/>
</dbReference>
<evidence type="ECO:0000256" key="4">
    <source>
        <dbReference type="SAM" id="SignalP"/>
    </source>
</evidence>
<keyword evidence="4" id="KW-0732">Signal</keyword>
<dbReference type="PROSITE" id="PS50293">
    <property type="entry name" value="TPR_REGION"/>
    <property type="match status" value="1"/>
</dbReference>
<evidence type="ECO:0000256" key="3">
    <source>
        <dbReference type="PROSITE-ProRule" id="PRU00339"/>
    </source>
</evidence>
<organism evidence="5 6">
    <name type="scientific">Halomonas mongoliensis</name>
    <dbReference type="NCBI Taxonomy" id="321265"/>
    <lineage>
        <taxon>Bacteria</taxon>
        <taxon>Pseudomonadati</taxon>
        <taxon>Pseudomonadota</taxon>
        <taxon>Gammaproteobacteria</taxon>
        <taxon>Oceanospirillales</taxon>
        <taxon>Halomonadaceae</taxon>
        <taxon>Halomonas</taxon>
    </lineage>
</organism>
<feature type="repeat" description="TPR" evidence="3">
    <location>
        <begin position="149"/>
        <end position="182"/>
    </location>
</feature>
<feature type="chain" id="PRO_5047179002" evidence="4">
    <location>
        <begin position="27"/>
        <end position="250"/>
    </location>
</feature>
<dbReference type="Pfam" id="PF14559">
    <property type="entry name" value="TPR_19"/>
    <property type="match status" value="2"/>
</dbReference>
<dbReference type="SUPFAM" id="SSF48452">
    <property type="entry name" value="TPR-like"/>
    <property type="match status" value="1"/>
</dbReference>
<proteinExistence type="predicted"/>